<dbReference type="Proteomes" id="UP000321947">
    <property type="component" value="Unassembled WGS sequence"/>
</dbReference>
<organism evidence="2 4">
    <name type="scientific">Cucumis melo var. makuwa</name>
    <name type="common">Oriental melon</name>
    <dbReference type="NCBI Taxonomy" id="1194695"/>
    <lineage>
        <taxon>Eukaryota</taxon>
        <taxon>Viridiplantae</taxon>
        <taxon>Streptophyta</taxon>
        <taxon>Embryophyta</taxon>
        <taxon>Tracheophyta</taxon>
        <taxon>Spermatophyta</taxon>
        <taxon>Magnoliopsida</taxon>
        <taxon>eudicotyledons</taxon>
        <taxon>Gunneridae</taxon>
        <taxon>Pentapetalae</taxon>
        <taxon>rosids</taxon>
        <taxon>fabids</taxon>
        <taxon>Cucurbitales</taxon>
        <taxon>Cucurbitaceae</taxon>
        <taxon>Benincaseae</taxon>
        <taxon>Cucumis</taxon>
    </lineage>
</organism>
<sequence length="170" mass="19046">MPERKGSIRAPVLWRHGRTDRGLAPSVDKVKSAEFMQVHRPLLFSLNGDIKKAFSDLRSHEARAAEWSSRDTKFLTASMNKDWISLVPFKRWVGDECMTFRVLICAPVPNGSMSSSFPWDHGLTLGPRWIVEIWPTSSLDVSGPKGKVGALCSFFLCGAMPGRERNASRQ</sequence>
<comment type="caution">
    <text evidence="2">The sequence shown here is derived from an EMBL/GenBank/DDBJ whole genome shotgun (WGS) entry which is preliminary data.</text>
</comment>
<proteinExistence type="predicted"/>
<evidence type="ECO:0000313" key="2">
    <source>
        <dbReference type="EMBL" id="TYK01960.1"/>
    </source>
</evidence>
<gene>
    <name evidence="2" type="ORF">E5676_scaffold808G00580</name>
    <name evidence="1" type="ORF">E6C27_scaffold277G00810</name>
</gene>
<name>A0A5D3BS76_CUCMM</name>
<dbReference type="AlphaFoldDB" id="A0A5D3BS76"/>
<evidence type="ECO:0000313" key="4">
    <source>
        <dbReference type="Proteomes" id="UP000321947"/>
    </source>
</evidence>
<protein>
    <submittedName>
        <fullName evidence="2">Uncharacterized protein</fullName>
    </submittedName>
</protein>
<accession>A0A5D3BS76</accession>
<evidence type="ECO:0000313" key="3">
    <source>
        <dbReference type="Proteomes" id="UP000321393"/>
    </source>
</evidence>
<dbReference type="EMBL" id="SSTD01015940">
    <property type="protein sequence ID" value="TYK01960.1"/>
    <property type="molecule type" value="Genomic_DNA"/>
</dbReference>
<evidence type="ECO:0000313" key="1">
    <source>
        <dbReference type="EMBL" id="KAA0037484.1"/>
    </source>
</evidence>
<dbReference type="Proteomes" id="UP000321393">
    <property type="component" value="Unassembled WGS sequence"/>
</dbReference>
<dbReference type="EMBL" id="SSTE01018921">
    <property type="protein sequence ID" value="KAA0037484.1"/>
    <property type="molecule type" value="Genomic_DNA"/>
</dbReference>
<reference evidence="3 4" key="1">
    <citation type="submission" date="2019-08" db="EMBL/GenBank/DDBJ databases">
        <title>Draft genome sequences of two oriental melons (Cucumis melo L. var makuwa).</title>
        <authorList>
            <person name="Kwon S.-Y."/>
        </authorList>
    </citation>
    <scope>NUCLEOTIDE SEQUENCE [LARGE SCALE GENOMIC DNA]</scope>
    <source>
        <strain evidence="4">cv. Chang Bougi</strain>
        <strain evidence="3">cv. SW 3</strain>
        <tissue evidence="2">Leaf</tissue>
    </source>
</reference>